<proteinExistence type="predicted"/>
<sequence>MLKKIIDTETAPRTFKTVRRGLRRASFAGIKAIYSASDSENKVNKATKLLPLRTLPLPRQDPEKIVAVLEERSAKERSHFEELWTKLMKEIENEQKEISVMKKGILETEEGSIKQAINERKAQITNLRDHLKTHMSTNEELKKCSDEKYESDLPFRHEFMDSFLNLNTKSQQQAKELDELAEQIKKSQEVSYGWIQGIKDRKNTMLSSISSLPVDAQKIIFDVLRQYEESLSEVKRRSDYVLRTKRVNKKILELKEHNLDSRISSLLKDLEEIKQMSLPTPS</sequence>
<name>A0ABD2QJW3_9PLAT</name>
<organism evidence="1 2">
    <name type="scientific">Cichlidogyrus casuarinus</name>
    <dbReference type="NCBI Taxonomy" id="1844966"/>
    <lineage>
        <taxon>Eukaryota</taxon>
        <taxon>Metazoa</taxon>
        <taxon>Spiralia</taxon>
        <taxon>Lophotrochozoa</taxon>
        <taxon>Platyhelminthes</taxon>
        <taxon>Monogenea</taxon>
        <taxon>Monopisthocotylea</taxon>
        <taxon>Dactylogyridea</taxon>
        <taxon>Ancyrocephalidae</taxon>
        <taxon>Cichlidogyrus</taxon>
    </lineage>
</organism>
<dbReference type="AlphaFoldDB" id="A0ABD2QJW3"/>
<evidence type="ECO:0000313" key="1">
    <source>
        <dbReference type="EMBL" id="KAL3319730.1"/>
    </source>
</evidence>
<accession>A0ABD2QJW3</accession>
<protein>
    <submittedName>
        <fullName evidence="1">Structural constituent of epidermis</fullName>
    </submittedName>
</protein>
<comment type="caution">
    <text evidence="1">The sequence shown here is derived from an EMBL/GenBank/DDBJ whole genome shotgun (WGS) entry which is preliminary data.</text>
</comment>
<dbReference type="EMBL" id="JBJKFK010000107">
    <property type="protein sequence ID" value="KAL3319730.1"/>
    <property type="molecule type" value="Genomic_DNA"/>
</dbReference>
<evidence type="ECO:0000313" key="2">
    <source>
        <dbReference type="Proteomes" id="UP001626550"/>
    </source>
</evidence>
<dbReference type="Proteomes" id="UP001626550">
    <property type="component" value="Unassembled WGS sequence"/>
</dbReference>
<gene>
    <name evidence="1" type="primary">KRT7</name>
    <name evidence="1" type="ORF">Ciccas_001600</name>
</gene>
<keyword evidence="2" id="KW-1185">Reference proteome</keyword>
<reference evidence="1 2" key="1">
    <citation type="submission" date="2024-11" db="EMBL/GenBank/DDBJ databases">
        <title>Adaptive evolution of stress response genes in parasites aligns with host niche diversity.</title>
        <authorList>
            <person name="Hahn C."/>
            <person name="Resl P."/>
        </authorList>
    </citation>
    <scope>NUCLEOTIDE SEQUENCE [LARGE SCALE GENOMIC DNA]</scope>
    <source>
        <strain evidence="1">EGGRZ-B1_66</strain>
        <tissue evidence="1">Body</tissue>
    </source>
</reference>